<dbReference type="Proteomes" id="UP000521943">
    <property type="component" value="Unassembled WGS sequence"/>
</dbReference>
<gene>
    <name evidence="1" type="ORF">DFP72DRAFT_848886</name>
</gene>
<sequence length="131" mass="14601">MPYVEEYKDRPWQSAEISENLQEHLEHKSSPDTGLAIESDELLGARSDCSFVEMERQNEHPHFCEGAPGTFFEGTQARVGVSFVDTAGEGSCWIETLLRLVDTSTLGGKNAWAMFALSVYIRDTDDNSPPD</sequence>
<proteinExistence type="predicted"/>
<evidence type="ECO:0000313" key="2">
    <source>
        <dbReference type="Proteomes" id="UP000521943"/>
    </source>
</evidence>
<evidence type="ECO:0000313" key="1">
    <source>
        <dbReference type="EMBL" id="KAF6753605.1"/>
    </source>
</evidence>
<reference evidence="1 2" key="1">
    <citation type="submission" date="2020-07" db="EMBL/GenBank/DDBJ databases">
        <title>Comparative genomics of pyrophilous fungi reveals a link between fire events and developmental genes.</title>
        <authorList>
            <consortium name="DOE Joint Genome Institute"/>
            <person name="Steindorff A.S."/>
            <person name="Carver A."/>
            <person name="Calhoun S."/>
            <person name="Stillman K."/>
            <person name="Liu H."/>
            <person name="Lipzen A."/>
            <person name="Pangilinan J."/>
            <person name="Labutti K."/>
            <person name="Bruns T.D."/>
            <person name="Grigoriev I.V."/>
        </authorList>
    </citation>
    <scope>NUCLEOTIDE SEQUENCE [LARGE SCALE GENOMIC DNA]</scope>
    <source>
        <strain evidence="1 2">CBS 144469</strain>
    </source>
</reference>
<keyword evidence="2" id="KW-1185">Reference proteome</keyword>
<dbReference type="EMBL" id="JACGCI010000038">
    <property type="protein sequence ID" value="KAF6753605.1"/>
    <property type="molecule type" value="Genomic_DNA"/>
</dbReference>
<comment type="caution">
    <text evidence="1">The sequence shown here is derived from an EMBL/GenBank/DDBJ whole genome shotgun (WGS) entry which is preliminary data.</text>
</comment>
<accession>A0A8H6M3V2</accession>
<dbReference type="AlphaFoldDB" id="A0A8H6M3V2"/>
<name>A0A8H6M3V2_9AGAR</name>
<protein>
    <submittedName>
        <fullName evidence="1">Uncharacterized protein</fullName>
    </submittedName>
</protein>
<organism evidence="1 2">
    <name type="scientific">Ephemerocybe angulata</name>
    <dbReference type="NCBI Taxonomy" id="980116"/>
    <lineage>
        <taxon>Eukaryota</taxon>
        <taxon>Fungi</taxon>
        <taxon>Dikarya</taxon>
        <taxon>Basidiomycota</taxon>
        <taxon>Agaricomycotina</taxon>
        <taxon>Agaricomycetes</taxon>
        <taxon>Agaricomycetidae</taxon>
        <taxon>Agaricales</taxon>
        <taxon>Agaricineae</taxon>
        <taxon>Psathyrellaceae</taxon>
        <taxon>Ephemerocybe</taxon>
    </lineage>
</organism>